<dbReference type="SUPFAM" id="SSF58104">
    <property type="entry name" value="Methyl-accepting chemotaxis protein (MCP) signaling domain"/>
    <property type="match status" value="1"/>
</dbReference>
<feature type="domain" description="Methyl-accepting transducer" evidence="5">
    <location>
        <begin position="258"/>
        <end position="494"/>
    </location>
</feature>
<dbReference type="GO" id="GO:0007165">
    <property type="term" value="P:signal transduction"/>
    <property type="evidence" value="ECO:0007669"/>
    <property type="project" value="UniProtKB-KW"/>
</dbReference>
<dbReference type="GO" id="GO:0016020">
    <property type="term" value="C:membrane"/>
    <property type="evidence" value="ECO:0007669"/>
    <property type="project" value="InterPro"/>
</dbReference>
<dbReference type="PANTHER" id="PTHR32089:SF112">
    <property type="entry name" value="LYSOZYME-LIKE PROTEIN-RELATED"/>
    <property type="match status" value="1"/>
</dbReference>
<dbReference type="PRINTS" id="PR00260">
    <property type="entry name" value="CHEMTRNSDUCR"/>
</dbReference>
<dbReference type="GO" id="GO:0004888">
    <property type="term" value="F:transmembrane signaling receptor activity"/>
    <property type="evidence" value="ECO:0007669"/>
    <property type="project" value="InterPro"/>
</dbReference>
<evidence type="ECO:0000256" key="2">
    <source>
        <dbReference type="ARBA" id="ARBA00029447"/>
    </source>
</evidence>
<evidence type="ECO:0000259" key="6">
    <source>
        <dbReference type="PROSITE" id="PS50885"/>
    </source>
</evidence>
<evidence type="ECO:0000256" key="3">
    <source>
        <dbReference type="PROSITE-ProRule" id="PRU00284"/>
    </source>
</evidence>
<dbReference type="Proteomes" id="UP000239549">
    <property type="component" value="Unassembled WGS sequence"/>
</dbReference>
<dbReference type="SMART" id="SM00283">
    <property type="entry name" value="MA"/>
    <property type="match status" value="1"/>
</dbReference>
<dbReference type="InterPro" id="IPR003660">
    <property type="entry name" value="HAMP_dom"/>
</dbReference>
<dbReference type="PROSITE" id="PS50885">
    <property type="entry name" value="HAMP"/>
    <property type="match status" value="1"/>
</dbReference>
<comment type="similarity">
    <text evidence="2">Belongs to the methyl-accepting chemotaxis (MCP) protein family.</text>
</comment>
<evidence type="ECO:0000313" key="8">
    <source>
        <dbReference type="Proteomes" id="UP000239549"/>
    </source>
</evidence>
<dbReference type="InterPro" id="IPR004089">
    <property type="entry name" value="MCPsignal_dom"/>
</dbReference>
<dbReference type="PROSITE" id="PS50111">
    <property type="entry name" value="CHEMOTAXIS_TRANSDUC_2"/>
    <property type="match status" value="1"/>
</dbReference>
<reference evidence="8" key="1">
    <citation type="submission" date="2018-02" db="EMBL/GenBank/DDBJ databases">
        <title>Genome sequence of Desulfocucumis palustris strain NAW-5.</title>
        <authorList>
            <person name="Watanabe M."/>
            <person name="Kojima H."/>
            <person name="Fukui M."/>
        </authorList>
    </citation>
    <scope>NUCLEOTIDE SEQUENCE [LARGE SCALE GENOMIC DNA]</scope>
    <source>
        <strain evidence="8">NAW-5</strain>
    </source>
</reference>
<keyword evidence="8" id="KW-1185">Reference proteome</keyword>
<evidence type="ECO:0000259" key="5">
    <source>
        <dbReference type="PROSITE" id="PS50111"/>
    </source>
</evidence>
<evidence type="ECO:0000313" key="7">
    <source>
        <dbReference type="EMBL" id="GBF34711.1"/>
    </source>
</evidence>
<sequence length="523" mass="56872">MNVPILLLSFLAMIFAETLTLSDVTEIIISPVFLCYIALFFAVTSFFINNKYNVVVRAVHNTGDQELVEKAQAVILSFAKSEVLYAIVLIALMPLIVVYAIKPDSSNALLPMYLQLVSVVPPGMVLTTLYLVRAVNEPLYLLPIKKKKAAVSISFKILVCSLVLPMMGYVNLLVMYYNKFGHFTMNNILIFLTVTVFLIIGYLGLNREIVERSKNYSKYFEELQNSKDLSQKIPLAGSDELAILAISCNDFTESLRKYIELVKEQATGIDNSVEGVAAVVENTAEHTNNTVEITSQIAASISEVADSTQVTSALSMEMINAANAGSQGINQVLDQMNSITLSSEEVRQAVGALSEKVDSVGKMVDLIYNIAEQTNLLALNAAIEAARAGEQGRGFAIVADEVRKLAGQTTETSDKVAKLINDIINDCAVAVDSISRSVAQVQTGDRDVKNISVSFNEIMQTINKLGLRVQEIAAASEQVAAGAETVNDNMQKHRESIADVSAACHSLSKISAELSKSSKLFKV</sequence>
<feature type="transmembrane region" description="Helical" evidence="4">
    <location>
        <begin position="183"/>
        <end position="205"/>
    </location>
</feature>
<feature type="transmembrane region" description="Helical" evidence="4">
    <location>
        <begin position="26"/>
        <end position="48"/>
    </location>
</feature>
<keyword evidence="1 3" id="KW-0807">Transducer</keyword>
<name>A0A2L2XL91_9FIRM</name>
<comment type="caution">
    <text evidence="7">The sequence shown here is derived from an EMBL/GenBank/DDBJ whole genome shotgun (WGS) entry which is preliminary data.</text>
</comment>
<dbReference type="PANTHER" id="PTHR32089">
    <property type="entry name" value="METHYL-ACCEPTING CHEMOTAXIS PROTEIN MCPB"/>
    <property type="match status" value="1"/>
</dbReference>
<dbReference type="InterPro" id="IPR004090">
    <property type="entry name" value="Chemotax_Me-accpt_rcpt"/>
</dbReference>
<keyword evidence="4" id="KW-1133">Transmembrane helix</keyword>
<feature type="transmembrane region" description="Helical" evidence="4">
    <location>
        <begin position="113"/>
        <end position="132"/>
    </location>
</feature>
<feature type="domain" description="HAMP" evidence="6">
    <location>
        <begin position="207"/>
        <end position="260"/>
    </location>
</feature>
<protein>
    <submittedName>
        <fullName evidence="7">Methyl-accepting chemotaxis protein</fullName>
    </submittedName>
</protein>
<dbReference type="AlphaFoldDB" id="A0A2L2XL91"/>
<keyword evidence="4" id="KW-0812">Transmembrane</keyword>
<feature type="transmembrane region" description="Helical" evidence="4">
    <location>
        <begin position="83"/>
        <end position="101"/>
    </location>
</feature>
<dbReference type="GO" id="GO:0006935">
    <property type="term" value="P:chemotaxis"/>
    <property type="evidence" value="ECO:0007669"/>
    <property type="project" value="InterPro"/>
</dbReference>
<dbReference type="EMBL" id="BFAV01000150">
    <property type="protein sequence ID" value="GBF34711.1"/>
    <property type="molecule type" value="Genomic_DNA"/>
</dbReference>
<accession>A0A2L2XL91</accession>
<proteinExistence type="inferred from homology"/>
<evidence type="ECO:0000256" key="1">
    <source>
        <dbReference type="ARBA" id="ARBA00023224"/>
    </source>
</evidence>
<dbReference type="CDD" id="cd11386">
    <property type="entry name" value="MCP_signal"/>
    <property type="match status" value="1"/>
</dbReference>
<evidence type="ECO:0000256" key="4">
    <source>
        <dbReference type="SAM" id="Phobius"/>
    </source>
</evidence>
<feature type="transmembrane region" description="Helical" evidence="4">
    <location>
        <begin position="153"/>
        <end position="177"/>
    </location>
</feature>
<organism evidence="7 8">
    <name type="scientific">Desulfocucumis palustris</name>
    <dbReference type="NCBI Taxonomy" id="1898651"/>
    <lineage>
        <taxon>Bacteria</taxon>
        <taxon>Bacillati</taxon>
        <taxon>Bacillota</taxon>
        <taxon>Clostridia</taxon>
        <taxon>Eubacteriales</taxon>
        <taxon>Desulfocucumaceae</taxon>
        <taxon>Desulfocucumis</taxon>
    </lineage>
</organism>
<keyword evidence="4" id="KW-0472">Membrane</keyword>
<dbReference type="Pfam" id="PF00015">
    <property type="entry name" value="MCPsignal"/>
    <property type="match status" value="1"/>
</dbReference>
<dbReference type="Gene3D" id="1.10.287.950">
    <property type="entry name" value="Methyl-accepting chemotaxis protein"/>
    <property type="match status" value="1"/>
</dbReference>
<gene>
    <name evidence="7" type="ORF">DCCM_3831</name>
</gene>